<dbReference type="InterPro" id="IPR011990">
    <property type="entry name" value="TPR-like_helical_dom_sf"/>
</dbReference>
<dbReference type="Gene3D" id="1.25.40.10">
    <property type="entry name" value="Tetratricopeptide repeat domain"/>
    <property type="match status" value="1"/>
</dbReference>
<organism evidence="2 3">
    <name type="scientific">Heterorhabditis bacteriophora</name>
    <name type="common">Entomopathogenic nematode worm</name>
    <dbReference type="NCBI Taxonomy" id="37862"/>
    <lineage>
        <taxon>Eukaryota</taxon>
        <taxon>Metazoa</taxon>
        <taxon>Ecdysozoa</taxon>
        <taxon>Nematoda</taxon>
        <taxon>Chromadorea</taxon>
        <taxon>Rhabditida</taxon>
        <taxon>Rhabditina</taxon>
        <taxon>Rhabditomorpha</taxon>
        <taxon>Strongyloidea</taxon>
        <taxon>Heterorhabditidae</taxon>
        <taxon>Heterorhabditis</taxon>
    </lineage>
</organism>
<name>A0A1I7XSG0_HETBA</name>
<evidence type="ECO:0000313" key="3">
    <source>
        <dbReference type="WBParaSite" id="Hba_20474"/>
    </source>
</evidence>
<feature type="region of interest" description="Disordered" evidence="1">
    <location>
        <begin position="22"/>
        <end position="53"/>
    </location>
</feature>
<evidence type="ECO:0000256" key="1">
    <source>
        <dbReference type="SAM" id="MobiDB-lite"/>
    </source>
</evidence>
<dbReference type="SUPFAM" id="SSF81901">
    <property type="entry name" value="HCP-like"/>
    <property type="match status" value="1"/>
</dbReference>
<dbReference type="WBParaSite" id="Hba_20474">
    <property type="protein sequence ID" value="Hba_20474"/>
    <property type="gene ID" value="Hba_20474"/>
</dbReference>
<sequence>MSAQRLALSSLLRNGQRFVSFPHPIQVQNDPHSDEDPVSNTSHNLSSCSSSVPPGLSNVDSILLLKSVKREGNCVSLYTPTKTKTCEVSVQTEDIQLSPESASSVLIEKLKGEMENQIGEELMSEGSRSEAIRRFQRAAAYGNVDAMYNLGDCLYNGIGVHPNKREVCI</sequence>
<accession>A0A1I7XSG0</accession>
<reference evidence="3" key="1">
    <citation type="submission" date="2016-11" db="UniProtKB">
        <authorList>
            <consortium name="WormBaseParasite"/>
        </authorList>
    </citation>
    <scope>IDENTIFICATION</scope>
</reference>
<protein>
    <submittedName>
        <fullName evidence="3">TPR_REGION domain-containing protein</fullName>
    </submittedName>
</protein>
<feature type="compositionally biased region" description="Low complexity" evidence="1">
    <location>
        <begin position="38"/>
        <end position="53"/>
    </location>
</feature>
<dbReference type="AlphaFoldDB" id="A0A1I7XSG0"/>
<keyword evidence="2" id="KW-1185">Reference proteome</keyword>
<proteinExistence type="predicted"/>
<dbReference type="Proteomes" id="UP000095283">
    <property type="component" value="Unplaced"/>
</dbReference>
<evidence type="ECO:0000313" key="2">
    <source>
        <dbReference type="Proteomes" id="UP000095283"/>
    </source>
</evidence>